<evidence type="ECO:0000256" key="4">
    <source>
        <dbReference type="ARBA" id="ARBA00022980"/>
    </source>
</evidence>
<keyword evidence="3" id="KW-0694">RNA-binding</keyword>
<evidence type="ECO:0000256" key="2">
    <source>
        <dbReference type="ARBA" id="ARBA00022730"/>
    </source>
</evidence>
<dbReference type="SUPFAM" id="SSF54189">
    <property type="entry name" value="Ribosomal proteins S24e, L23 and L15e"/>
    <property type="match status" value="1"/>
</dbReference>
<keyword evidence="4 8" id="KW-0689">Ribosomal protein</keyword>
<dbReference type="Gene3D" id="3.30.70.330">
    <property type="match status" value="1"/>
</dbReference>
<evidence type="ECO:0000256" key="6">
    <source>
        <dbReference type="SAM" id="MobiDB-lite"/>
    </source>
</evidence>
<organism evidence="8 9">
    <name type="scientific">Anaeramoeba ignava</name>
    <name type="common">Anaerobic marine amoeba</name>
    <dbReference type="NCBI Taxonomy" id="1746090"/>
    <lineage>
        <taxon>Eukaryota</taxon>
        <taxon>Metamonada</taxon>
        <taxon>Anaeramoebidae</taxon>
        <taxon>Anaeramoeba</taxon>
    </lineage>
</organism>
<dbReference type="InterPro" id="IPR012677">
    <property type="entry name" value="Nucleotide-bd_a/b_plait_sf"/>
</dbReference>
<dbReference type="AlphaFoldDB" id="A0A9Q0L774"/>
<dbReference type="FunFam" id="3.30.70.330:FF:000035">
    <property type="entry name" value="60S ribosomal protein L23a"/>
    <property type="match status" value="1"/>
</dbReference>
<feature type="region of interest" description="Disordered" evidence="6">
    <location>
        <begin position="1"/>
        <end position="37"/>
    </location>
</feature>
<dbReference type="GO" id="GO:0006412">
    <property type="term" value="P:translation"/>
    <property type="evidence" value="ECO:0007669"/>
    <property type="project" value="InterPro"/>
</dbReference>
<dbReference type="GO" id="GO:0005840">
    <property type="term" value="C:ribosome"/>
    <property type="evidence" value="ECO:0007669"/>
    <property type="project" value="UniProtKB-KW"/>
</dbReference>
<evidence type="ECO:0000259" key="7">
    <source>
        <dbReference type="Pfam" id="PF03939"/>
    </source>
</evidence>
<name>A0A9Q0L774_ANAIG</name>
<accession>A0A9Q0L774</accession>
<dbReference type="Pfam" id="PF00276">
    <property type="entry name" value="Ribosomal_L23"/>
    <property type="match status" value="1"/>
</dbReference>
<keyword evidence="9" id="KW-1185">Reference proteome</keyword>
<comment type="similarity">
    <text evidence="1">Belongs to the universal ribosomal protein uL23 family.</text>
</comment>
<keyword evidence="5" id="KW-0687">Ribonucleoprotein</keyword>
<evidence type="ECO:0000256" key="1">
    <source>
        <dbReference type="ARBA" id="ARBA00006700"/>
    </source>
</evidence>
<dbReference type="InterPro" id="IPR013025">
    <property type="entry name" value="Ribosomal_uL23-like"/>
</dbReference>
<feature type="compositionally biased region" description="Basic residues" evidence="6">
    <location>
        <begin position="1"/>
        <end position="21"/>
    </location>
</feature>
<dbReference type="OMA" id="RLDHHKV"/>
<feature type="domain" description="Large ribosomal subunit protein uL23 N-terminal" evidence="7">
    <location>
        <begin position="23"/>
        <end position="67"/>
    </location>
</feature>
<proteinExistence type="inferred from homology"/>
<dbReference type="GO" id="GO:0003735">
    <property type="term" value="F:structural constituent of ribosome"/>
    <property type="evidence" value="ECO:0007669"/>
    <property type="project" value="InterPro"/>
</dbReference>
<dbReference type="EMBL" id="JAPDFW010000125">
    <property type="protein sequence ID" value="KAJ5067637.1"/>
    <property type="molecule type" value="Genomic_DNA"/>
</dbReference>
<dbReference type="GO" id="GO:1990904">
    <property type="term" value="C:ribonucleoprotein complex"/>
    <property type="evidence" value="ECO:0007669"/>
    <property type="project" value="UniProtKB-KW"/>
</dbReference>
<dbReference type="Proteomes" id="UP001149090">
    <property type="component" value="Unassembled WGS sequence"/>
</dbReference>
<gene>
    <name evidence="8" type="ORF">M0811_02825</name>
</gene>
<evidence type="ECO:0000313" key="8">
    <source>
        <dbReference type="EMBL" id="KAJ5067637.1"/>
    </source>
</evidence>
<keyword evidence="2" id="KW-0699">rRNA-binding</keyword>
<dbReference type="PANTHER" id="PTHR11620">
    <property type="entry name" value="60S RIBOSOMAL PROTEIN L23A"/>
    <property type="match status" value="1"/>
</dbReference>
<dbReference type="InterPro" id="IPR012678">
    <property type="entry name" value="Ribosomal_uL23/eL15/eS24_sf"/>
</dbReference>
<evidence type="ECO:0000256" key="5">
    <source>
        <dbReference type="ARBA" id="ARBA00023274"/>
    </source>
</evidence>
<dbReference type="HAMAP" id="MF_01369_A">
    <property type="entry name" value="Ribosomal_uL23_A"/>
    <property type="match status" value="1"/>
</dbReference>
<dbReference type="GO" id="GO:0019843">
    <property type="term" value="F:rRNA binding"/>
    <property type="evidence" value="ECO:0007669"/>
    <property type="project" value="UniProtKB-KW"/>
</dbReference>
<reference evidence="8" key="1">
    <citation type="submission" date="2022-10" db="EMBL/GenBank/DDBJ databases">
        <title>Novel sulphate-reducing endosymbionts in the free-living metamonad Anaeramoeba.</title>
        <authorList>
            <person name="Jerlstrom-Hultqvist J."/>
            <person name="Cepicka I."/>
            <person name="Gallot-Lavallee L."/>
            <person name="Salas-Leiva D."/>
            <person name="Curtis B.A."/>
            <person name="Zahonova K."/>
            <person name="Pipaliya S."/>
            <person name="Dacks J."/>
            <person name="Roger A.J."/>
        </authorList>
    </citation>
    <scope>NUCLEOTIDE SEQUENCE</scope>
    <source>
        <strain evidence="8">BMAN</strain>
    </source>
</reference>
<evidence type="ECO:0000256" key="3">
    <source>
        <dbReference type="ARBA" id="ARBA00022884"/>
    </source>
</evidence>
<dbReference type="NCBIfam" id="NF011118">
    <property type="entry name" value="PRK14548.1"/>
    <property type="match status" value="1"/>
</dbReference>
<protein>
    <submittedName>
        <fullName evidence="8">Ribosomal protein L23A</fullName>
    </submittedName>
</protein>
<dbReference type="InterPro" id="IPR005633">
    <property type="entry name" value="Ribosomal_uL23_N"/>
</dbReference>
<evidence type="ECO:0000313" key="9">
    <source>
        <dbReference type="Proteomes" id="UP001149090"/>
    </source>
</evidence>
<comment type="caution">
    <text evidence="8">The sequence shown here is derived from an EMBL/GenBank/DDBJ whole genome shotgun (WGS) entry which is preliminary data.</text>
</comment>
<dbReference type="Pfam" id="PF03939">
    <property type="entry name" value="Ribosomal_L23eN"/>
    <property type="match status" value="1"/>
</dbReference>
<dbReference type="OrthoDB" id="1267328at2759"/>
<sequence length="159" mass="18440">MDNKKQVTKKPTKKTTAKKRQVSQAKRVSKGVQKTSFKKKLKPIHQIRFRRPHTLRLPRDPKYIRKARSKLPKLDKFSILKYPLNSETAIKKIEDNNTLVFIVDLKATKKQIARAVEEMHTVKCEKVNTLIRPDGKKKAFVRLPKDVDAFDVANRIGLV</sequence>